<evidence type="ECO:0000256" key="1">
    <source>
        <dbReference type="SAM" id="MobiDB-lite"/>
    </source>
</evidence>
<dbReference type="Proteomes" id="UP000784294">
    <property type="component" value="Unassembled WGS sequence"/>
</dbReference>
<keyword evidence="3" id="KW-1185">Reference proteome</keyword>
<comment type="caution">
    <text evidence="2">The sequence shown here is derived from an EMBL/GenBank/DDBJ whole genome shotgun (WGS) entry which is preliminary data.</text>
</comment>
<name>A0A3S4ZPR8_9PLAT</name>
<accession>A0A3S4ZPR8</accession>
<feature type="region of interest" description="Disordered" evidence="1">
    <location>
        <begin position="79"/>
        <end position="106"/>
    </location>
</feature>
<dbReference type="AlphaFoldDB" id="A0A3S4ZPR8"/>
<dbReference type="EMBL" id="CAAALY010029861">
    <property type="protein sequence ID" value="VEL16791.1"/>
    <property type="molecule type" value="Genomic_DNA"/>
</dbReference>
<sequence>MLPIPIGESLPGSHSGPLVSLPFHLHPPHRYNQSGDLASLPRPPGKDHDLPSNMIQLSVSSRLPFSNVPPLVSSQSQIAHFSLSDSPQSQNHHVSHHQQSKQSLPLQQKQISLPHDQISHQFRCFGSADEPSCSFVGTNASINLCSTGNTLSLNKTSQNLASVQPQPQALHLSLGQPPAASKERNLAEHDPAAFVRLLTERLQRLTCSDPNVIPSFSPNKVPWPFATSLFLS</sequence>
<proteinExistence type="predicted"/>
<feature type="region of interest" description="Disordered" evidence="1">
    <location>
        <begin position="30"/>
        <end position="52"/>
    </location>
</feature>
<reference evidence="2" key="1">
    <citation type="submission" date="2018-11" db="EMBL/GenBank/DDBJ databases">
        <authorList>
            <consortium name="Pathogen Informatics"/>
        </authorList>
    </citation>
    <scope>NUCLEOTIDE SEQUENCE</scope>
</reference>
<gene>
    <name evidence="2" type="ORF">PXEA_LOCUS10231</name>
</gene>
<organism evidence="2 3">
    <name type="scientific">Protopolystoma xenopodis</name>
    <dbReference type="NCBI Taxonomy" id="117903"/>
    <lineage>
        <taxon>Eukaryota</taxon>
        <taxon>Metazoa</taxon>
        <taxon>Spiralia</taxon>
        <taxon>Lophotrochozoa</taxon>
        <taxon>Platyhelminthes</taxon>
        <taxon>Monogenea</taxon>
        <taxon>Polyopisthocotylea</taxon>
        <taxon>Polystomatidea</taxon>
        <taxon>Polystomatidae</taxon>
        <taxon>Protopolystoma</taxon>
    </lineage>
</organism>
<protein>
    <submittedName>
        <fullName evidence="2">Uncharacterized protein</fullName>
    </submittedName>
</protein>
<evidence type="ECO:0000313" key="3">
    <source>
        <dbReference type="Proteomes" id="UP000784294"/>
    </source>
</evidence>
<evidence type="ECO:0000313" key="2">
    <source>
        <dbReference type="EMBL" id="VEL16791.1"/>
    </source>
</evidence>